<dbReference type="EMBL" id="PYWC01000194">
    <property type="protein sequence ID" value="PWW71597.1"/>
    <property type="molecule type" value="Genomic_DNA"/>
</dbReference>
<feature type="region of interest" description="Disordered" evidence="1">
    <location>
        <begin position="1"/>
        <end position="35"/>
    </location>
</feature>
<accession>A0A317SD10</accession>
<dbReference type="AlphaFoldDB" id="A0A317SD10"/>
<organism evidence="2 3">
    <name type="scientific">Tuber magnatum</name>
    <name type="common">white Piedmont truffle</name>
    <dbReference type="NCBI Taxonomy" id="42249"/>
    <lineage>
        <taxon>Eukaryota</taxon>
        <taxon>Fungi</taxon>
        <taxon>Dikarya</taxon>
        <taxon>Ascomycota</taxon>
        <taxon>Pezizomycotina</taxon>
        <taxon>Pezizomycetes</taxon>
        <taxon>Pezizales</taxon>
        <taxon>Tuberaceae</taxon>
        <taxon>Tuber</taxon>
    </lineage>
</organism>
<gene>
    <name evidence="2" type="ORF">C7212DRAFT_339214</name>
</gene>
<proteinExistence type="predicted"/>
<sequence>YRSAPPLPHRGRTPEPILPKRRVNPNSGTPNIRQNQHTLPITSIIRLATDTLSPLLYRDNLLNLHIRQ</sequence>
<comment type="caution">
    <text evidence="2">The sequence shown here is derived from an EMBL/GenBank/DDBJ whole genome shotgun (WGS) entry which is preliminary data.</text>
</comment>
<protein>
    <submittedName>
        <fullName evidence="2">Uncharacterized protein</fullName>
    </submittedName>
</protein>
<dbReference type="Proteomes" id="UP000246991">
    <property type="component" value="Unassembled WGS sequence"/>
</dbReference>
<reference evidence="2 3" key="1">
    <citation type="submission" date="2018-03" db="EMBL/GenBank/DDBJ databases">
        <title>Genomes of Pezizomycetes fungi and the evolution of truffles.</title>
        <authorList>
            <person name="Murat C."/>
            <person name="Payen T."/>
            <person name="Noel B."/>
            <person name="Kuo A."/>
            <person name="Martin F.M."/>
        </authorList>
    </citation>
    <scope>NUCLEOTIDE SEQUENCE [LARGE SCALE GENOMIC DNA]</scope>
    <source>
        <strain evidence="2">091103-1</strain>
    </source>
</reference>
<evidence type="ECO:0000313" key="2">
    <source>
        <dbReference type="EMBL" id="PWW71597.1"/>
    </source>
</evidence>
<evidence type="ECO:0000313" key="3">
    <source>
        <dbReference type="Proteomes" id="UP000246991"/>
    </source>
</evidence>
<feature type="compositionally biased region" description="Polar residues" evidence="1">
    <location>
        <begin position="24"/>
        <end position="35"/>
    </location>
</feature>
<feature type="non-terminal residue" evidence="2">
    <location>
        <position position="1"/>
    </location>
</feature>
<keyword evidence="3" id="KW-1185">Reference proteome</keyword>
<evidence type="ECO:0000256" key="1">
    <source>
        <dbReference type="SAM" id="MobiDB-lite"/>
    </source>
</evidence>
<name>A0A317SD10_9PEZI</name>